<dbReference type="AlphaFoldDB" id="A0A3A4F3A9"/>
<proteinExistence type="predicted"/>
<dbReference type="GO" id="GO:0009231">
    <property type="term" value="P:riboflavin biosynthetic process"/>
    <property type="evidence" value="ECO:0007669"/>
    <property type="project" value="InterPro"/>
</dbReference>
<dbReference type="SUPFAM" id="SSF53597">
    <property type="entry name" value="Dihydrofolate reductase-like"/>
    <property type="match status" value="1"/>
</dbReference>
<dbReference type="GO" id="GO:0008703">
    <property type="term" value="F:5-amino-6-(5-phosphoribosylamino)uracil reductase activity"/>
    <property type="evidence" value="ECO:0007669"/>
    <property type="project" value="InterPro"/>
</dbReference>
<dbReference type="RefSeq" id="WP_119901384.1">
    <property type="nucleotide sequence ID" value="NZ_QYZP01000001.1"/>
</dbReference>
<dbReference type="InterPro" id="IPR024072">
    <property type="entry name" value="DHFR-like_dom_sf"/>
</dbReference>
<gene>
    <name evidence="2" type="ORF">D3250_00265</name>
</gene>
<protein>
    <submittedName>
        <fullName evidence="2">Dihydrofolate reductase</fullName>
    </submittedName>
</protein>
<evidence type="ECO:0000313" key="2">
    <source>
        <dbReference type="EMBL" id="RJN32338.1"/>
    </source>
</evidence>
<dbReference type="EMBL" id="QYZP01000001">
    <property type="protein sequence ID" value="RJN32338.1"/>
    <property type="molecule type" value="Genomic_DNA"/>
</dbReference>
<reference evidence="2 3" key="1">
    <citation type="submission" date="2018-09" db="EMBL/GenBank/DDBJ databases">
        <title>Nesterenkonia natronophila sp. nov., an alkaliphilic actinobacteriume isolated from a soda lake, and emended description of the genus Nesterenkonia.</title>
        <authorList>
            <person name="Menes R.J."/>
            <person name="Iriarte A."/>
        </authorList>
    </citation>
    <scope>NUCLEOTIDE SEQUENCE [LARGE SCALE GENOMIC DNA]</scope>
    <source>
        <strain evidence="2 3">M8</strain>
    </source>
</reference>
<dbReference type="Pfam" id="PF01872">
    <property type="entry name" value="RibD_C"/>
    <property type="match status" value="1"/>
</dbReference>
<feature type="domain" description="Bacterial bifunctional deaminase-reductase C-terminal" evidence="1">
    <location>
        <begin position="4"/>
        <end position="194"/>
    </location>
</feature>
<dbReference type="Gene3D" id="3.40.430.10">
    <property type="entry name" value="Dihydrofolate Reductase, subunit A"/>
    <property type="match status" value="1"/>
</dbReference>
<dbReference type="PANTHER" id="PTHR38011:SF12">
    <property type="entry name" value="BIFUNCTIONAL DEAMINASE-REDUCTASE DOMAIN PROTEIN"/>
    <property type="match status" value="1"/>
</dbReference>
<organism evidence="2 3">
    <name type="scientific">Nesterenkonia natronophila</name>
    <dbReference type="NCBI Taxonomy" id="2174932"/>
    <lineage>
        <taxon>Bacteria</taxon>
        <taxon>Bacillati</taxon>
        <taxon>Actinomycetota</taxon>
        <taxon>Actinomycetes</taxon>
        <taxon>Micrococcales</taxon>
        <taxon>Micrococcaceae</taxon>
        <taxon>Nesterenkonia</taxon>
    </lineage>
</organism>
<dbReference type="PANTHER" id="PTHR38011">
    <property type="entry name" value="DIHYDROFOLATE REDUCTASE FAMILY PROTEIN (AFU_ORTHOLOGUE AFUA_8G06820)"/>
    <property type="match status" value="1"/>
</dbReference>
<dbReference type="InterPro" id="IPR002734">
    <property type="entry name" value="RibDG_C"/>
</dbReference>
<comment type="caution">
    <text evidence="2">The sequence shown here is derived from an EMBL/GenBank/DDBJ whole genome shotgun (WGS) entry which is preliminary data.</text>
</comment>
<evidence type="ECO:0000259" key="1">
    <source>
        <dbReference type="Pfam" id="PF01872"/>
    </source>
</evidence>
<keyword evidence="3" id="KW-1185">Reference proteome</keyword>
<dbReference type="OrthoDB" id="2313602at2"/>
<accession>A0A3A4F3A9</accession>
<evidence type="ECO:0000313" key="3">
    <source>
        <dbReference type="Proteomes" id="UP000266615"/>
    </source>
</evidence>
<dbReference type="InterPro" id="IPR050765">
    <property type="entry name" value="Riboflavin_Biosynth_HTPR"/>
</dbReference>
<sequence length="205" mass="21986">MSNVIADISMSLDGYVTGPGPDLEHGLGRGGEAIQEWVFASHDSPEDRAFLEHAEGSTGAVVMGRRTFDFVDGPNGWDQDINYAYDHPTPAMPPIFVVTHQVPAQTKHTQGFTFISDGIESAVSQARDTAGEKEVVIMGGGETIARAISAGVVDRVRVHLSPVLMGAGTSLFALIDQQIQLTQVDVVVTPNATHLTYQIGTRRKT</sequence>
<dbReference type="Proteomes" id="UP000266615">
    <property type="component" value="Unassembled WGS sequence"/>
</dbReference>
<name>A0A3A4F3A9_9MICC</name>